<keyword evidence="2" id="KW-0809">Transit peptide</keyword>
<comment type="subcellular location">
    <subcellularLocation>
        <location evidence="1">Mitochondrion</location>
    </subcellularLocation>
</comment>
<dbReference type="EMBL" id="SPRH01000003">
    <property type="protein sequence ID" value="TIC04457.1"/>
    <property type="molecule type" value="Genomic_DNA"/>
</dbReference>
<name>A0A4T0T1W7_9BASI</name>
<evidence type="ECO:0000313" key="9">
    <source>
        <dbReference type="Proteomes" id="UP000305647"/>
    </source>
</evidence>
<dbReference type="InterPro" id="IPR057460">
    <property type="entry name" value="CAF17_C"/>
</dbReference>
<evidence type="ECO:0000256" key="4">
    <source>
        <dbReference type="ARBA" id="ARBA00093447"/>
    </source>
</evidence>
<organism evidence="8 11">
    <name type="scientific">Wallemia mellicola</name>
    <dbReference type="NCBI Taxonomy" id="1708541"/>
    <lineage>
        <taxon>Eukaryota</taxon>
        <taxon>Fungi</taxon>
        <taxon>Dikarya</taxon>
        <taxon>Basidiomycota</taxon>
        <taxon>Wallemiomycotina</taxon>
        <taxon>Wallemiomycetes</taxon>
        <taxon>Wallemiales</taxon>
        <taxon>Wallemiaceae</taxon>
        <taxon>Wallemia</taxon>
    </lineage>
</organism>
<dbReference type="Proteomes" id="UP000305647">
    <property type="component" value="Unassembled WGS sequence"/>
</dbReference>
<comment type="caution">
    <text evidence="8">The sequence shown here is derived from an EMBL/GenBank/DDBJ whole genome shotgun (WGS) entry which is preliminary data.</text>
</comment>
<dbReference type="GO" id="GO:0032259">
    <property type="term" value="P:methylation"/>
    <property type="evidence" value="ECO:0007669"/>
    <property type="project" value="UniProtKB-KW"/>
</dbReference>
<dbReference type="Proteomes" id="UP000307169">
    <property type="component" value="Unassembled WGS sequence"/>
</dbReference>
<dbReference type="PANTHER" id="PTHR22602">
    <property type="entry name" value="TRANSFERASE CAF17, MITOCHONDRIAL-RELATED"/>
    <property type="match status" value="1"/>
</dbReference>
<dbReference type="OMA" id="MDRLHGV"/>
<gene>
    <name evidence="8" type="ORF">E3Q01_00555</name>
    <name evidence="7" type="ORF">E3Q10_01296</name>
    <name evidence="6" type="ORF">E3Q17_00434</name>
</gene>
<feature type="domain" description="CAF17 C-terminal" evidence="5">
    <location>
        <begin position="199"/>
        <end position="290"/>
    </location>
</feature>
<dbReference type="GO" id="GO:0008168">
    <property type="term" value="F:methyltransferase activity"/>
    <property type="evidence" value="ECO:0007669"/>
    <property type="project" value="UniProtKB-KW"/>
</dbReference>
<dbReference type="InterPro" id="IPR027266">
    <property type="entry name" value="TrmE/GcvT-like"/>
</dbReference>
<dbReference type="EMBL" id="SPRO01000009">
    <property type="protein sequence ID" value="TIC32033.1"/>
    <property type="molecule type" value="Genomic_DNA"/>
</dbReference>
<dbReference type="InterPro" id="IPR045179">
    <property type="entry name" value="YgfZ/GcvT"/>
</dbReference>
<comment type="similarity">
    <text evidence="4">Belongs to the GcvT family. CAF17/IBA57 subfamily.</text>
</comment>
<dbReference type="AlphaFoldDB" id="A0A4T0T1W7"/>
<dbReference type="PANTHER" id="PTHR22602:SF0">
    <property type="entry name" value="TRANSFERASE CAF17, MITOCHONDRIAL-RELATED"/>
    <property type="match status" value="1"/>
</dbReference>
<sequence>MKIPLPRSVLNLTGLDSIKFLNGICTQTIPTPSDGGRYAAFLTPQGRMLYDTFIYPYDNNSYYLEVDNRVSDSVLALCKKYQLRSKVRLHKMDNATVYASNDIPNDSIASMQDPRIPSPFNSLANRIISTCEHTQSNSLEEYTRDRYKLGIPEGIDDIWPDKSLPLECNLDYMNGVNFRKGCYVGQELTIRTHHTGVVRKRVLPMKLTPLDGNPDGIPAPMTNIYAQLPTIKKPKQAGKLCTGIANTDGSYDGIGLFRLEMLVRASEDMFVTTENGGRYKVNASIPSWWPHDDKTEAILNGEL</sequence>
<evidence type="ECO:0000259" key="5">
    <source>
        <dbReference type="Pfam" id="PF25455"/>
    </source>
</evidence>
<accession>A0A4T0T1W7</accession>
<keyword evidence="8" id="KW-0489">Methyltransferase</keyword>
<evidence type="ECO:0000313" key="10">
    <source>
        <dbReference type="Proteomes" id="UP000307169"/>
    </source>
</evidence>
<dbReference type="Gene3D" id="2.40.30.160">
    <property type="match status" value="1"/>
</dbReference>
<evidence type="ECO:0000313" key="7">
    <source>
        <dbReference type="EMBL" id="TIC32033.1"/>
    </source>
</evidence>
<evidence type="ECO:0000256" key="3">
    <source>
        <dbReference type="ARBA" id="ARBA00023128"/>
    </source>
</evidence>
<evidence type="ECO:0000313" key="11">
    <source>
        <dbReference type="Proteomes" id="UP000310708"/>
    </source>
</evidence>
<dbReference type="NCBIfam" id="TIGR03317">
    <property type="entry name" value="ygfZ_signature"/>
    <property type="match status" value="1"/>
</dbReference>
<dbReference type="EMBL" id="SPRX01000004">
    <property type="protein sequence ID" value="TIC69231.1"/>
    <property type="molecule type" value="Genomic_DNA"/>
</dbReference>
<keyword evidence="8" id="KW-0808">Transferase</keyword>
<evidence type="ECO:0000256" key="1">
    <source>
        <dbReference type="ARBA" id="ARBA00004173"/>
    </source>
</evidence>
<dbReference type="Pfam" id="PF25455">
    <property type="entry name" value="Beta-barrel_CAF17_C"/>
    <property type="match status" value="1"/>
</dbReference>
<evidence type="ECO:0000256" key="2">
    <source>
        <dbReference type="ARBA" id="ARBA00022946"/>
    </source>
</evidence>
<dbReference type="GO" id="GO:0005759">
    <property type="term" value="C:mitochondrial matrix"/>
    <property type="evidence" value="ECO:0007669"/>
    <property type="project" value="TreeGrafter"/>
</dbReference>
<dbReference type="GO" id="GO:0016226">
    <property type="term" value="P:iron-sulfur cluster assembly"/>
    <property type="evidence" value="ECO:0007669"/>
    <property type="project" value="TreeGrafter"/>
</dbReference>
<dbReference type="Proteomes" id="UP000310708">
    <property type="component" value="Unassembled WGS sequence"/>
</dbReference>
<dbReference type="SUPFAM" id="SSF103025">
    <property type="entry name" value="Folate-binding domain"/>
    <property type="match status" value="1"/>
</dbReference>
<evidence type="ECO:0000313" key="6">
    <source>
        <dbReference type="EMBL" id="TIC04457.1"/>
    </source>
</evidence>
<dbReference type="Gene3D" id="3.30.1360.120">
    <property type="entry name" value="Probable tRNA modification gtpase trme, domain 1"/>
    <property type="match status" value="1"/>
</dbReference>
<proteinExistence type="inferred from homology"/>
<reference evidence="9 10" key="1">
    <citation type="submission" date="2019-03" db="EMBL/GenBank/DDBJ databases">
        <title>Sequencing 25 genomes of Wallemia mellicola.</title>
        <authorList>
            <person name="Gostincar C."/>
        </authorList>
    </citation>
    <scope>NUCLEOTIDE SEQUENCE [LARGE SCALE GENOMIC DNA]</scope>
    <source>
        <strain evidence="6 10">EXF-1262</strain>
        <strain evidence="8 11">EXF-757</strain>
        <strain evidence="7 9">EXF-8738</strain>
    </source>
</reference>
<dbReference type="InterPro" id="IPR017703">
    <property type="entry name" value="YgfZ/GCV_T_CS"/>
</dbReference>
<protein>
    <submittedName>
        <fullName evidence="8">Aminomethyltransferase folate-binding domain-containing protein</fullName>
    </submittedName>
</protein>
<keyword evidence="3" id="KW-0496">Mitochondrion</keyword>
<evidence type="ECO:0000313" key="8">
    <source>
        <dbReference type="EMBL" id="TIC69231.1"/>
    </source>
</evidence>